<dbReference type="InterPro" id="IPR014756">
    <property type="entry name" value="Ig_E-set"/>
</dbReference>
<comment type="subcellular location">
    <subcellularLocation>
        <location evidence="1">Secreted</location>
    </subcellularLocation>
</comment>
<evidence type="ECO:0000313" key="9">
    <source>
        <dbReference type="RefSeq" id="XP_048261802.1"/>
    </source>
</evidence>
<evidence type="ECO:0000256" key="5">
    <source>
        <dbReference type="ARBA" id="ARBA00023157"/>
    </source>
</evidence>
<keyword evidence="6" id="KW-0472">Membrane</keyword>
<dbReference type="SUPFAM" id="SSF81296">
    <property type="entry name" value="E set domains"/>
    <property type="match status" value="1"/>
</dbReference>
<dbReference type="FunFam" id="2.60.40.770:FF:000001">
    <property type="entry name" value="NPC intracellular cholesterol transporter 2"/>
    <property type="match status" value="1"/>
</dbReference>
<sequence length="156" mass="16880">MAILTYVWSLFVAVYVFAVLFIADSMQSSYVPCNAGPSPVSVEILGCSSLPCNLVRGTNVQADVVFHAVENAKSLKPVVDVQLGGGHVPYPLPEQNACKGLVNGQCPLQKGQSATYRLKMPVEKSYPRISLTIQLSLVDEQNKPQVCFKIPAKVVD</sequence>
<dbReference type="GO" id="GO:0005576">
    <property type="term" value="C:extracellular region"/>
    <property type="evidence" value="ECO:0007669"/>
    <property type="project" value="UniProtKB-SubCell"/>
</dbReference>
<dbReference type="PANTHER" id="PTHR11306:SF36">
    <property type="entry name" value="NIEMANN-PICK TYPE C-2C-RELATED"/>
    <property type="match status" value="1"/>
</dbReference>
<name>A0A9C6SGK4_BOMTE</name>
<protein>
    <submittedName>
        <fullName evidence="9">NPC intracellular cholesterol transporter 2-like isoform X1</fullName>
    </submittedName>
</protein>
<dbReference type="GO" id="GO:0032367">
    <property type="term" value="P:intracellular cholesterol transport"/>
    <property type="evidence" value="ECO:0007669"/>
    <property type="project" value="InterPro"/>
</dbReference>
<evidence type="ECO:0000256" key="3">
    <source>
        <dbReference type="ARBA" id="ARBA00022525"/>
    </source>
</evidence>
<evidence type="ECO:0000256" key="2">
    <source>
        <dbReference type="ARBA" id="ARBA00006370"/>
    </source>
</evidence>
<dbReference type="GeneID" id="100647216"/>
<evidence type="ECO:0000313" key="8">
    <source>
        <dbReference type="Proteomes" id="UP000835206"/>
    </source>
</evidence>
<dbReference type="Proteomes" id="UP000835206">
    <property type="component" value="Chromosome 5"/>
</dbReference>
<dbReference type="RefSeq" id="XP_048261802.1">
    <property type="nucleotide sequence ID" value="XM_048405845.1"/>
</dbReference>
<dbReference type="InterPro" id="IPR033916">
    <property type="entry name" value="ML_Npc2-like"/>
</dbReference>
<feature type="domain" description="MD-2-related lipid-recognition" evidence="7">
    <location>
        <begin position="30"/>
        <end position="152"/>
    </location>
</feature>
<dbReference type="Gene3D" id="2.60.40.770">
    <property type="match status" value="1"/>
</dbReference>
<dbReference type="InterPro" id="IPR039670">
    <property type="entry name" value="NPC2-like"/>
</dbReference>
<dbReference type="InterPro" id="IPR003172">
    <property type="entry name" value="ML_dom"/>
</dbReference>
<keyword evidence="5" id="KW-1015">Disulfide bond</keyword>
<keyword evidence="6" id="KW-1133">Transmembrane helix</keyword>
<dbReference type="PANTHER" id="PTHR11306">
    <property type="entry name" value="NIEMANN PICK TYPE C2 PROTEIN NPC2-RELATED"/>
    <property type="match status" value="1"/>
</dbReference>
<keyword evidence="3" id="KW-0964">Secreted</keyword>
<evidence type="ECO:0000256" key="6">
    <source>
        <dbReference type="SAM" id="Phobius"/>
    </source>
</evidence>
<dbReference type="OrthoDB" id="6489092at2759"/>
<dbReference type="CDD" id="cd00916">
    <property type="entry name" value="Npc2_like"/>
    <property type="match status" value="1"/>
</dbReference>
<dbReference type="AlphaFoldDB" id="A0A9C6SGK4"/>
<keyword evidence="4" id="KW-0732">Signal</keyword>
<accession>A0A9C6SGK4</accession>
<keyword evidence="6" id="KW-0812">Transmembrane</keyword>
<keyword evidence="8" id="KW-1185">Reference proteome</keyword>
<reference evidence="9" key="1">
    <citation type="submission" date="2025-08" db="UniProtKB">
        <authorList>
            <consortium name="RefSeq"/>
        </authorList>
    </citation>
    <scope>IDENTIFICATION</scope>
</reference>
<evidence type="ECO:0000256" key="1">
    <source>
        <dbReference type="ARBA" id="ARBA00004613"/>
    </source>
</evidence>
<dbReference type="SMART" id="SM00737">
    <property type="entry name" value="ML"/>
    <property type="match status" value="1"/>
</dbReference>
<evidence type="ECO:0000256" key="4">
    <source>
        <dbReference type="ARBA" id="ARBA00022729"/>
    </source>
</evidence>
<gene>
    <name evidence="9" type="primary">LOC100647216</name>
</gene>
<comment type="similarity">
    <text evidence="2">Belongs to the NPC2 family.</text>
</comment>
<proteinExistence type="inferred from homology"/>
<dbReference type="Pfam" id="PF02221">
    <property type="entry name" value="E1_DerP2_DerF2"/>
    <property type="match status" value="1"/>
</dbReference>
<dbReference type="GO" id="GO:0032934">
    <property type="term" value="F:sterol binding"/>
    <property type="evidence" value="ECO:0007669"/>
    <property type="project" value="InterPro"/>
</dbReference>
<organism evidence="8 9">
    <name type="scientific">Bombus terrestris</name>
    <name type="common">Buff-tailed bumblebee</name>
    <name type="synonym">Apis terrestris</name>
    <dbReference type="NCBI Taxonomy" id="30195"/>
    <lineage>
        <taxon>Eukaryota</taxon>
        <taxon>Metazoa</taxon>
        <taxon>Ecdysozoa</taxon>
        <taxon>Arthropoda</taxon>
        <taxon>Hexapoda</taxon>
        <taxon>Insecta</taxon>
        <taxon>Pterygota</taxon>
        <taxon>Neoptera</taxon>
        <taxon>Endopterygota</taxon>
        <taxon>Hymenoptera</taxon>
        <taxon>Apocrita</taxon>
        <taxon>Aculeata</taxon>
        <taxon>Apoidea</taxon>
        <taxon>Anthophila</taxon>
        <taxon>Apidae</taxon>
        <taxon>Bombus</taxon>
        <taxon>Bombus</taxon>
    </lineage>
</organism>
<feature type="transmembrane region" description="Helical" evidence="6">
    <location>
        <begin position="6"/>
        <end position="23"/>
    </location>
</feature>
<evidence type="ECO:0000259" key="7">
    <source>
        <dbReference type="SMART" id="SM00737"/>
    </source>
</evidence>